<keyword evidence="3 4" id="KW-0326">Glycosidase</keyword>
<dbReference type="SMART" id="SM00710">
    <property type="entry name" value="PbH1"/>
    <property type="match status" value="5"/>
</dbReference>
<dbReference type="RefSeq" id="WP_016483849.1">
    <property type="nucleotide sequence ID" value="NC_021487.1"/>
</dbReference>
<dbReference type="Gene3D" id="2.160.20.10">
    <property type="entry name" value="Single-stranded right-handed beta-helix, Pectin lyase-like"/>
    <property type="match status" value="1"/>
</dbReference>
<dbReference type="Pfam" id="PF00295">
    <property type="entry name" value="Glyco_hydro_28"/>
    <property type="match status" value="1"/>
</dbReference>
<gene>
    <name evidence="5" type="ORF">CCALI_02545</name>
</gene>
<dbReference type="PANTHER" id="PTHR31339:SF9">
    <property type="entry name" value="PLASMIN AND FIBRONECTIN-BINDING PROTEIN A"/>
    <property type="match status" value="1"/>
</dbReference>
<dbReference type="Proteomes" id="UP000014227">
    <property type="component" value="Chromosome I"/>
</dbReference>
<dbReference type="PANTHER" id="PTHR31339">
    <property type="entry name" value="PECTIN LYASE-RELATED"/>
    <property type="match status" value="1"/>
</dbReference>
<evidence type="ECO:0000313" key="5">
    <source>
        <dbReference type="EMBL" id="CCW36339.1"/>
    </source>
</evidence>
<proteinExistence type="inferred from homology"/>
<dbReference type="AlphaFoldDB" id="S0EWP8"/>
<dbReference type="InterPro" id="IPR000743">
    <property type="entry name" value="Glyco_hydro_28"/>
</dbReference>
<evidence type="ECO:0000256" key="1">
    <source>
        <dbReference type="ARBA" id="ARBA00008834"/>
    </source>
</evidence>
<keyword evidence="6" id="KW-1185">Reference proteome</keyword>
<dbReference type="GO" id="GO:0004650">
    <property type="term" value="F:polygalacturonase activity"/>
    <property type="evidence" value="ECO:0007669"/>
    <property type="project" value="InterPro"/>
</dbReference>
<dbReference type="InterPro" id="IPR051801">
    <property type="entry name" value="GH28_Enzymes"/>
</dbReference>
<dbReference type="InterPro" id="IPR006626">
    <property type="entry name" value="PbH1"/>
</dbReference>
<dbReference type="GO" id="GO:0005975">
    <property type="term" value="P:carbohydrate metabolic process"/>
    <property type="evidence" value="ECO:0007669"/>
    <property type="project" value="InterPro"/>
</dbReference>
<dbReference type="HOGENOM" id="CLU_016031_8_4_0"/>
<reference evidence="6" key="1">
    <citation type="submission" date="2013-03" db="EMBL/GenBank/DDBJ databases">
        <title>Genome sequence of Chthonomonas calidirosea, the first sequenced genome from the Armatimonadetes phylum (formally candidate division OP10).</title>
        <authorList>
            <person name="Lee K.C.Y."/>
            <person name="Morgan X.C."/>
            <person name="Dunfield P.F."/>
            <person name="Tamas I."/>
            <person name="Houghton K.M."/>
            <person name="Vyssotski M."/>
            <person name="Ryan J.L.J."/>
            <person name="Lagutin K."/>
            <person name="McDonald I.R."/>
            <person name="Stott M.B."/>
        </authorList>
    </citation>
    <scope>NUCLEOTIDE SEQUENCE [LARGE SCALE GENOMIC DNA]</scope>
    <source>
        <strain evidence="6">DSM 23976 / ICMP 18418 / T49</strain>
    </source>
</reference>
<dbReference type="InterPro" id="IPR011050">
    <property type="entry name" value="Pectin_lyase_fold/virulence"/>
</dbReference>
<dbReference type="SUPFAM" id="SSF51126">
    <property type="entry name" value="Pectin lyase-like"/>
    <property type="match status" value="1"/>
</dbReference>
<dbReference type="InterPro" id="IPR012334">
    <property type="entry name" value="Pectin_lyas_fold"/>
</dbReference>
<keyword evidence="2 4" id="KW-0378">Hydrolase</keyword>
<dbReference type="eggNOG" id="COG5434">
    <property type="taxonomic scope" value="Bacteria"/>
</dbReference>
<comment type="similarity">
    <text evidence="1 4">Belongs to the glycosyl hydrolase 28 family.</text>
</comment>
<name>S0EWP8_CHTCT</name>
<evidence type="ECO:0000256" key="2">
    <source>
        <dbReference type="ARBA" id="ARBA00022801"/>
    </source>
</evidence>
<organism evidence="5 6">
    <name type="scientific">Chthonomonas calidirosea (strain DSM 23976 / ICMP 18418 / T49)</name>
    <dbReference type="NCBI Taxonomy" id="1303518"/>
    <lineage>
        <taxon>Bacteria</taxon>
        <taxon>Bacillati</taxon>
        <taxon>Armatimonadota</taxon>
        <taxon>Chthonomonadia</taxon>
        <taxon>Chthonomonadales</taxon>
        <taxon>Chthonomonadaceae</taxon>
        <taxon>Chthonomonas</taxon>
    </lineage>
</organism>
<dbReference type="EMBL" id="HF951689">
    <property type="protein sequence ID" value="CCW36339.1"/>
    <property type="molecule type" value="Genomic_DNA"/>
</dbReference>
<dbReference type="STRING" id="454171.CP488_01548"/>
<evidence type="ECO:0000313" key="6">
    <source>
        <dbReference type="Proteomes" id="UP000014227"/>
    </source>
</evidence>
<dbReference type="KEGG" id="ccz:CCALI_02545"/>
<evidence type="ECO:0000256" key="4">
    <source>
        <dbReference type="RuleBase" id="RU361169"/>
    </source>
</evidence>
<sequence length="556" mass="59714">MKRRELLGLSGAFFLTGGGQTEAVAKDLGLDVRRFGAVGDGKTKNTAALQRAIDTASAAGGGTVYVPAGIYLTGGLVLKSNTCLYLDAGATLLGSTDPADYEDHPGPAAGGDANTRHLLFAENAENIAICGLGTVDGQGPTFWQPTHRPPPRPEDLWRDVIAYDYRPIRQGGKQIRPSPMLEFVRCRNVHIEGVLLANSPGWTLRPILCESVTIRGIRVRNPVYGPNTDGMDITCCHNVFISDCDIATGDDAICLKSENPYGGPVQANENITITNCVLTTCCNGFKMGTATHGAFRDITFTNSVIYNADADPINARVIAGIAIEMVDGGSVEGIVISNIAMRNVRTPLFVRLGTRTESPTTPTSLRGVRISQIYATGSLLTSSVTGLPSHRVQEVQLENIFIETVEGGKADWVERTVPEQPKAYPEARMFGRLPAYGLYCRHVDDLRLSQIEVVTKVRDERPALVCDDVKHLTLNGLQASAPSTEIPLVLLNDAQGVFIHGCTVPQGVQTFLALSGPQTARVRLVGNDLSGAKQAFTLRPDVPKRAVRATGNLQWG</sequence>
<dbReference type="PATRIC" id="fig|1303518.3.peg.2641"/>
<dbReference type="InParanoid" id="S0EWP8"/>
<protein>
    <submittedName>
        <fullName evidence="5">Endopolygalacturonase</fullName>
    </submittedName>
</protein>
<dbReference type="OrthoDB" id="9795222at2"/>
<accession>S0EWP8</accession>
<evidence type="ECO:0000256" key="3">
    <source>
        <dbReference type="ARBA" id="ARBA00023295"/>
    </source>
</evidence>